<evidence type="ECO:0000313" key="4">
    <source>
        <dbReference type="Proteomes" id="UP000481043"/>
    </source>
</evidence>
<evidence type="ECO:0000313" key="3">
    <source>
        <dbReference type="EMBL" id="NEY70775.1"/>
    </source>
</evidence>
<dbReference type="EMBL" id="JAAIWM010000001">
    <property type="protein sequence ID" value="NEY70775.1"/>
    <property type="molecule type" value="Genomic_DNA"/>
</dbReference>
<dbReference type="SMART" id="SM00014">
    <property type="entry name" value="acidPPc"/>
    <property type="match status" value="1"/>
</dbReference>
<dbReference type="CDD" id="cd03392">
    <property type="entry name" value="PAP2_like_2"/>
    <property type="match status" value="1"/>
</dbReference>
<keyword evidence="4" id="KW-1185">Reference proteome</keyword>
<dbReference type="Gene3D" id="1.20.144.10">
    <property type="entry name" value="Phosphatidic acid phosphatase type 2/haloperoxidase"/>
    <property type="match status" value="1"/>
</dbReference>
<feature type="transmembrane region" description="Helical" evidence="1">
    <location>
        <begin position="94"/>
        <end position="114"/>
    </location>
</feature>
<evidence type="ECO:0000259" key="2">
    <source>
        <dbReference type="SMART" id="SM00014"/>
    </source>
</evidence>
<feature type="transmembrane region" description="Helical" evidence="1">
    <location>
        <begin position="134"/>
        <end position="156"/>
    </location>
</feature>
<reference evidence="3 4" key="1">
    <citation type="submission" date="2020-02" db="EMBL/GenBank/DDBJ databases">
        <title>Bacillus aquiflavi sp. nov., isolated from yellow water of strong flavor Chinese baijiu in Yibin region of China.</title>
        <authorList>
            <person name="Xie J."/>
        </authorList>
    </citation>
    <scope>NUCLEOTIDE SEQUENCE [LARGE SCALE GENOMIC DNA]</scope>
    <source>
        <strain evidence="3 4">SA4</strain>
    </source>
</reference>
<feature type="transmembrane region" description="Helical" evidence="1">
    <location>
        <begin position="18"/>
        <end position="39"/>
    </location>
</feature>
<feature type="transmembrane region" description="Helical" evidence="1">
    <location>
        <begin position="59"/>
        <end position="87"/>
    </location>
</feature>
<organism evidence="3 4">
    <name type="scientific">Bacillus mesophilus</name>
    <dbReference type="NCBI Taxonomy" id="1808955"/>
    <lineage>
        <taxon>Bacteria</taxon>
        <taxon>Bacillati</taxon>
        <taxon>Bacillota</taxon>
        <taxon>Bacilli</taxon>
        <taxon>Bacillales</taxon>
        <taxon>Bacillaceae</taxon>
        <taxon>Bacillus</taxon>
    </lineage>
</organism>
<accession>A0A6M0Q312</accession>
<keyword evidence="1" id="KW-1133">Transmembrane helix</keyword>
<protein>
    <submittedName>
        <fullName evidence="3">Phosphatase PAP2 family protein</fullName>
    </submittedName>
</protein>
<feature type="transmembrane region" description="Helical" evidence="1">
    <location>
        <begin position="168"/>
        <end position="188"/>
    </location>
</feature>
<dbReference type="Proteomes" id="UP000481043">
    <property type="component" value="Unassembled WGS sequence"/>
</dbReference>
<dbReference type="AlphaFoldDB" id="A0A6M0Q312"/>
<dbReference type="SUPFAM" id="SSF48317">
    <property type="entry name" value="Acid phosphatase/Vanadium-dependent haloperoxidase"/>
    <property type="match status" value="1"/>
</dbReference>
<name>A0A6M0Q312_9BACI</name>
<dbReference type="InterPro" id="IPR000326">
    <property type="entry name" value="PAP2/HPO"/>
</dbReference>
<dbReference type="Pfam" id="PF01569">
    <property type="entry name" value="PAP2"/>
    <property type="match status" value="1"/>
</dbReference>
<feature type="transmembrane region" description="Helical" evidence="1">
    <location>
        <begin position="194"/>
        <end position="212"/>
    </location>
</feature>
<dbReference type="RefSeq" id="WP_163177697.1">
    <property type="nucleotide sequence ID" value="NZ_JAAIWM010000001.1"/>
</dbReference>
<keyword evidence="1" id="KW-0472">Membrane</keyword>
<proteinExistence type="predicted"/>
<keyword evidence="1" id="KW-0812">Transmembrane</keyword>
<dbReference type="InterPro" id="IPR036938">
    <property type="entry name" value="PAP2/HPO_sf"/>
</dbReference>
<evidence type="ECO:0000256" key="1">
    <source>
        <dbReference type="SAM" id="Phobius"/>
    </source>
</evidence>
<gene>
    <name evidence="3" type="ORF">G4D63_03370</name>
</gene>
<dbReference type="PANTHER" id="PTHR14969:SF13">
    <property type="entry name" value="AT30094P"/>
    <property type="match status" value="1"/>
</dbReference>
<comment type="caution">
    <text evidence="3">The sequence shown here is derived from an EMBL/GenBank/DDBJ whole genome shotgun (WGS) entry which is preliminary data.</text>
</comment>
<sequence>MEITRKIDTEKKRMIPKLLVATCGNLILFLLLAFTIHTYNGLWIDQPVVNFVQVHITGTGYNLIAFFTNLGDKVVVISVGVLSLFILWWKTRDYMGMITIAVVLAGSNELFQSLKDVFLRERPILDPSIDATGYSFPSGHSTVSMAFYGILLYFILKYMKSSLIKTGVILFFSFYILFMGVSRILLRAHYVSDVLAGFAIGFVYLMICIFVYEKVVERKELNRKNKSELTV</sequence>
<dbReference type="PANTHER" id="PTHR14969">
    <property type="entry name" value="SPHINGOSINE-1-PHOSPHATE PHOSPHOHYDROLASE"/>
    <property type="match status" value="1"/>
</dbReference>
<feature type="domain" description="Phosphatidic acid phosphatase type 2/haloperoxidase" evidence="2">
    <location>
        <begin position="98"/>
        <end position="209"/>
    </location>
</feature>